<evidence type="ECO:0000313" key="1">
    <source>
        <dbReference type="EMBL" id="WEK38689.1"/>
    </source>
</evidence>
<gene>
    <name evidence="1" type="ORF">P0Y50_08995</name>
</gene>
<sequence>MIDPNKTFDLKAPFDHEGQNVAQVRLRRPKGREIREMRNKASQPGAQSGDITFAMMANLAEQPEALFDEMDGVDVRQIETWLETLLGN</sequence>
<organism evidence="1 2">
    <name type="scientific">Candidatus Brevundimonas colombiensis</name>
    <dbReference type="NCBI Taxonomy" id="3121376"/>
    <lineage>
        <taxon>Bacteria</taxon>
        <taxon>Pseudomonadati</taxon>
        <taxon>Pseudomonadota</taxon>
        <taxon>Alphaproteobacteria</taxon>
        <taxon>Caulobacterales</taxon>
        <taxon>Caulobacteraceae</taxon>
        <taxon>Brevundimonas</taxon>
    </lineage>
</organism>
<dbReference type="InterPro" id="IPR019289">
    <property type="entry name" value="Phage_tail_E/E"/>
</dbReference>
<dbReference type="AlphaFoldDB" id="A0AAJ6BK70"/>
<name>A0AAJ6BK70_9CAUL</name>
<dbReference type="Proteomes" id="UP001213664">
    <property type="component" value="Chromosome"/>
</dbReference>
<accession>A0AAJ6BK70</accession>
<dbReference type="EMBL" id="CP119326">
    <property type="protein sequence ID" value="WEK38689.1"/>
    <property type="molecule type" value="Genomic_DNA"/>
</dbReference>
<proteinExistence type="predicted"/>
<reference evidence="1" key="1">
    <citation type="submission" date="2023-03" db="EMBL/GenBank/DDBJ databases">
        <title>Andean soil-derived lignocellulolytic bacterial consortium as a source of novel taxa and putative plastic-active enzymes.</title>
        <authorList>
            <person name="Diaz-Garcia L."/>
            <person name="Chuvochina M."/>
            <person name="Feuerriegel G."/>
            <person name="Bunk B."/>
            <person name="Sproer C."/>
            <person name="Streit W.R."/>
            <person name="Rodriguez L.M."/>
            <person name="Overmann J."/>
            <person name="Jimenez D.J."/>
        </authorList>
    </citation>
    <scope>NUCLEOTIDE SEQUENCE</scope>
    <source>
        <strain evidence="1">MAG 833</strain>
    </source>
</reference>
<dbReference type="Pfam" id="PF10109">
    <property type="entry name" value="Phage_TAC_7"/>
    <property type="match status" value="1"/>
</dbReference>
<evidence type="ECO:0000313" key="2">
    <source>
        <dbReference type="Proteomes" id="UP001213664"/>
    </source>
</evidence>
<protein>
    <submittedName>
        <fullName evidence="1">Phage tail assembly protein</fullName>
    </submittedName>
</protein>